<evidence type="ECO:0000313" key="2">
    <source>
        <dbReference type="Proteomes" id="UP000230781"/>
    </source>
</evidence>
<dbReference type="Proteomes" id="UP000230781">
    <property type="component" value="Chromosome"/>
</dbReference>
<organism evidence="1 2">
    <name type="scientific">Fusobacterium pseudoperiodonticum</name>
    <dbReference type="NCBI Taxonomy" id="2663009"/>
    <lineage>
        <taxon>Bacteria</taxon>
        <taxon>Fusobacteriati</taxon>
        <taxon>Fusobacteriota</taxon>
        <taxon>Fusobacteriia</taxon>
        <taxon>Fusobacteriales</taxon>
        <taxon>Fusobacteriaceae</taxon>
        <taxon>Fusobacterium</taxon>
    </lineage>
</organism>
<name>A0A2D3PQF8_9FUSO</name>
<gene>
    <name evidence="1" type="ORF">CTM98_03970</name>
</gene>
<sequence length="162" mass="18218">MSQLFFIKKMVLIEISSINTIYYTTIKTEKLFDSVLKDQPNVKVYDGKVGSNNGFDHVYAITNDEGKIIEVWIVDSKQMGSTKKLSDGAIKLNNNATKLGDKTTRQLSPDWIDADLAKLDENNPVIKIVEEARANKILRIGAVAVNKENKTLKFIEITVKNK</sequence>
<proteinExistence type="predicted"/>
<dbReference type="CDD" id="cd20732">
    <property type="entry name" value="PoNe_FilH_DUF637_VENN-like"/>
    <property type="match status" value="1"/>
</dbReference>
<reference evidence="1 2" key="1">
    <citation type="submission" date="2017-11" db="EMBL/GenBank/DDBJ databases">
        <title>Genome sequencing of Fusobacterium periodonticum KCOM 2555.</title>
        <authorList>
            <person name="Kook J.-K."/>
            <person name="Park S.-N."/>
            <person name="Lim Y.K."/>
        </authorList>
    </citation>
    <scope>NUCLEOTIDE SEQUENCE [LARGE SCALE GENOMIC DNA]</scope>
    <source>
        <strain evidence="1 2">KCOM 2555</strain>
    </source>
</reference>
<evidence type="ECO:0000313" key="1">
    <source>
        <dbReference type="EMBL" id="ATV69877.1"/>
    </source>
</evidence>
<dbReference type="AlphaFoldDB" id="A0A2D3PQF8"/>
<dbReference type="EMBL" id="CP024704">
    <property type="protein sequence ID" value="ATV69877.1"/>
    <property type="molecule type" value="Genomic_DNA"/>
</dbReference>
<accession>A0A2D3PQF8</accession>
<protein>
    <submittedName>
        <fullName evidence="1">Uncharacterized protein</fullName>
    </submittedName>
</protein>